<dbReference type="RefSeq" id="WP_166511224.1">
    <property type="nucleotide sequence ID" value="NZ_VNHM01000005.1"/>
</dbReference>
<name>A0A5S4ZU85_9FIRM</name>
<dbReference type="Proteomes" id="UP000323166">
    <property type="component" value="Unassembled WGS sequence"/>
</dbReference>
<dbReference type="GO" id="GO:0016887">
    <property type="term" value="F:ATP hydrolysis activity"/>
    <property type="evidence" value="ECO:0007669"/>
    <property type="project" value="InterPro"/>
</dbReference>
<dbReference type="CDD" id="cd00009">
    <property type="entry name" value="AAA"/>
    <property type="match status" value="1"/>
</dbReference>
<dbReference type="SMART" id="SM00382">
    <property type="entry name" value="AAA"/>
    <property type="match status" value="1"/>
</dbReference>
<dbReference type="EMBL" id="VNHM01000005">
    <property type="protein sequence ID" value="TYO96246.1"/>
    <property type="molecule type" value="Genomic_DNA"/>
</dbReference>
<evidence type="ECO:0000313" key="3">
    <source>
        <dbReference type="Proteomes" id="UP000323166"/>
    </source>
</evidence>
<reference evidence="2 3" key="1">
    <citation type="submission" date="2019-07" db="EMBL/GenBank/DDBJ databases">
        <title>Genomic Encyclopedia of Type Strains, Phase I: the one thousand microbial genomes (KMG-I) project.</title>
        <authorList>
            <person name="Kyrpides N."/>
        </authorList>
    </citation>
    <scope>NUCLEOTIDE SEQUENCE [LARGE SCALE GENOMIC DNA]</scope>
    <source>
        <strain evidence="2 3">DSM 6562</strain>
    </source>
</reference>
<evidence type="ECO:0000259" key="1">
    <source>
        <dbReference type="SMART" id="SM00382"/>
    </source>
</evidence>
<dbReference type="Gene3D" id="3.40.50.300">
    <property type="entry name" value="P-loop containing nucleotide triphosphate hydrolases"/>
    <property type="match status" value="1"/>
</dbReference>
<dbReference type="GO" id="GO:0005524">
    <property type="term" value="F:ATP binding"/>
    <property type="evidence" value="ECO:0007669"/>
    <property type="project" value="InterPro"/>
</dbReference>
<protein>
    <submittedName>
        <fullName evidence="2">MoxR-like ATPase</fullName>
    </submittedName>
</protein>
<proteinExistence type="predicted"/>
<dbReference type="InterPro" id="IPR011704">
    <property type="entry name" value="ATPase_dyneun-rel_AAA"/>
</dbReference>
<sequence length="313" mass="35228">MSITIPELRAALEREGYICEEEIVVTIYLALTLNKPLLVEGAPGVGKTEIAKVLAAIFNTDLIRLQCYEGLDENKALYEWNYQRQLIKIQISRDGAPGEQLERNLFSEEYLLERPLLRAIRASEKKVLLIDEVDKVEAEFEAFLFEVLSDFQVSIPELGTVYAKHIPIVVLTSNGERELSDGLKRRCIYLYIDFPSIEKETRILQVKVPEAGVKITGQIANVANYIRANMNLRKKPSIAETIDWAKALSALDVQSLDGNSINKTLNVFLKNKDDQDLLKSETGIESLVQIAQTGTPVGYSGKCSCHEHHIHKK</sequence>
<dbReference type="Pfam" id="PF07728">
    <property type="entry name" value="AAA_5"/>
    <property type="match status" value="1"/>
</dbReference>
<dbReference type="InterPro" id="IPR050764">
    <property type="entry name" value="CbbQ/NirQ/NorQ/GpvN"/>
</dbReference>
<evidence type="ECO:0000313" key="2">
    <source>
        <dbReference type="EMBL" id="TYO96246.1"/>
    </source>
</evidence>
<dbReference type="PANTHER" id="PTHR42759">
    <property type="entry name" value="MOXR FAMILY PROTEIN"/>
    <property type="match status" value="1"/>
</dbReference>
<dbReference type="AlphaFoldDB" id="A0A5S4ZU85"/>
<organism evidence="2 3">
    <name type="scientific">Desulfallas thermosapovorans DSM 6562</name>
    <dbReference type="NCBI Taxonomy" id="1121431"/>
    <lineage>
        <taxon>Bacteria</taxon>
        <taxon>Bacillati</taxon>
        <taxon>Bacillota</taxon>
        <taxon>Clostridia</taxon>
        <taxon>Eubacteriales</taxon>
        <taxon>Desulfallaceae</taxon>
        <taxon>Desulfallas</taxon>
    </lineage>
</organism>
<dbReference type="PANTHER" id="PTHR42759:SF1">
    <property type="entry name" value="MAGNESIUM-CHELATASE SUBUNIT CHLD"/>
    <property type="match status" value="1"/>
</dbReference>
<dbReference type="InterPro" id="IPR027417">
    <property type="entry name" value="P-loop_NTPase"/>
</dbReference>
<keyword evidence="3" id="KW-1185">Reference proteome</keyword>
<feature type="domain" description="AAA+ ATPase" evidence="1">
    <location>
        <begin position="33"/>
        <end position="193"/>
    </location>
</feature>
<accession>A0A5S4ZU85</accession>
<dbReference type="SUPFAM" id="SSF52540">
    <property type="entry name" value="P-loop containing nucleoside triphosphate hydrolases"/>
    <property type="match status" value="1"/>
</dbReference>
<dbReference type="InterPro" id="IPR003593">
    <property type="entry name" value="AAA+_ATPase"/>
</dbReference>
<comment type="caution">
    <text evidence="2">The sequence shown here is derived from an EMBL/GenBank/DDBJ whole genome shotgun (WGS) entry which is preliminary data.</text>
</comment>
<gene>
    <name evidence="2" type="ORF">LX24_01203</name>
</gene>